<dbReference type="Pfam" id="PF01019">
    <property type="entry name" value="G_glu_transpept"/>
    <property type="match status" value="1"/>
</dbReference>
<dbReference type="Gene3D" id="3.60.20.40">
    <property type="match status" value="1"/>
</dbReference>
<evidence type="ECO:0000313" key="1">
    <source>
        <dbReference type="EMBL" id="KZE38645.1"/>
    </source>
</evidence>
<dbReference type="OrthoDB" id="9781342at2"/>
<protein>
    <submittedName>
        <fullName evidence="1">Gamma-glutamyltransferase</fullName>
    </submittedName>
</protein>
<dbReference type="Gene3D" id="1.10.246.230">
    <property type="match status" value="1"/>
</dbReference>
<dbReference type="InterPro" id="IPR043137">
    <property type="entry name" value="GGT_ssub_C"/>
</dbReference>
<dbReference type="SUPFAM" id="SSF56235">
    <property type="entry name" value="N-terminal nucleophile aminohydrolases (Ntn hydrolases)"/>
    <property type="match status" value="1"/>
</dbReference>
<proteinExistence type="predicted"/>
<name>A0A165H356_9BACL</name>
<sequence length="540" mass="58079">MDYLYHPFRSQRHTVFAKNGVVATSQPLAAQAGIEIMRRGGNAIDAAIATAAALTVVEPTSNGIGGDAFALIWTEGNLHGLNASGPASKDATADKVKGLGHEKMPVFGAVPVTVPGAPAAWAEVSRRFGKLSLSETLEPAVRLAEEGFPLTPILGKYWEVAYNKFKNLSEGSEEERKAFEAWFDTFAPDGRPPKTGEMWRSPGHADTLRQIGETEGRAFYEGALAGQIADAVQEHGGFLSKEDLAAYQPEWVEPVSANYRGYDVWEIPPNGQGMVALMAMNIHSAVGQQPAYGDAETIHRQIEAMKLAFTDGKAFITQPDEMPVEAAHLLSTEYAEKRAAVIGERAIDPKPLELVKGGTVYLAVADGEGNMVSFIQSNYMGFGSGIVVPGAGIALQNRGADFSLDPEHPNYLKPGKKTYHTIIPGFLTKDGEAVGPFGVMGGYMQPQGHFQVVSNTVDFGLNPQAALDQPRWQWVGGKTVQVEPDFPLHLAQALQRKGHDIQIATDSGGFGRGQIIWRNPETGVLEAGTESRTDGSIAVW</sequence>
<dbReference type="PANTHER" id="PTHR43881:SF1">
    <property type="entry name" value="GAMMA-GLUTAMYLTRANSPEPTIDASE (AFU_ORTHOLOGUE AFUA_4G13580)"/>
    <property type="match status" value="1"/>
</dbReference>
<accession>A0A165H356</accession>
<dbReference type="GO" id="GO:0016740">
    <property type="term" value="F:transferase activity"/>
    <property type="evidence" value="ECO:0007669"/>
    <property type="project" value="UniProtKB-KW"/>
</dbReference>
<organism evidence="1 2">
    <name type="scientific">Bhargavaea cecembensis</name>
    <dbReference type="NCBI Taxonomy" id="394098"/>
    <lineage>
        <taxon>Bacteria</taxon>
        <taxon>Bacillati</taxon>
        <taxon>Bacillota</taxon>
        <taxon>Bacilli</taxon>
        <taxon>Bacillales</taxon>
        <taxon>Caryophanaceae</taxon>
        <taxon>Bhargavaea</taxon>
    </lineage>
</organism>
<dbReference type="EMBL" id="LQNT01000009">
    <property type="protein sequence ID" value="KZE38645.1"/>
    <property type="molecule type" value="Genomic_DNA"/>
</dbReference>
<dbReference type="PANTHER" id="PTHR43881">
    <property type="entry name" value="GAMMA-GLUTAMYLTRANSPEPTIDASE (AFU_ORTHOLOGUE AFUA_4G13580)"/>
    <property type="match status" value="1"/>
</dbReference>
<dbReference type="Proteomes" id="UP000076490">
    <property type="component" value="Unassembled WGS sequence"/>
</dbReference>
<comment type="caution">
    <text evidence="1">The sequence shown here is derived from an EMBL/GenBank/DDBJ whole genome shotgun (WGS) entry which is preliminary data.</text>
</comment>
<dbReference type="PRINTS" id="PR01210">
    <property type="entry name" value="GGTRANSPTASE"/>
</dbReference>
<dbReference type="InterPro" id="IPR052896">
    <property type="entry name" value="GGT-like_enzyme"/>
</dbReference>
<dbReference type="AlphaFoldDB" id="A0A165H356"/>
<keyword evidence="1" id="KW-0808">Transferase</keyword>
<evidence type="ECO:0000313" key="2">
    <source>
        <dbReference type="Proteomes" id="UP000076490"/>
    </source>
</evidence>
<reference evidence="1 2" key="1">
    <citation type="submission" date="2016-01" db="EMBL/GenBank/DDBJ databases">
        <title>Whole genome sequencing of Bhargavaea cecembensis T14.</title>
        <authorList>
            <person name="Hong K.W."/>
        </authorList>
    </citation>
    <scope>NUCLEOTIDE SEQUENCE [LARGE SCALE GENOMIC DNA]</scope>
    <source>
        <strain evidence="1 2">T14</strain>
    </source>
</reference>
<gene>
    <name evidence="1" type="ORF">AV656_06990</name>
</gene>
<dbReference type="RefSeq" id="WP_063180373.1">
    <property type="nucleotide sequence ID" value="NZ_LQNT01000009.1"/>
</dbReference>
<dbReference type="InterPro" id="IPR029055">
    <property type="entry name" value="Ntn_hydrolases_N"/>
</dbReference>